<dbReference type="InterPro" id="IPR036942">
    <property type="entry name" value="Beta-barrel_TonB_sf"/>
</dbReference>
<evidence type="ECO:0008006" key="7">
    <source>
        <dbReference type="Google" id="ProtNLM"/>
    </source>
</evidence>
<name>A0A2U1FST2_9PORP</name>
<evidence type="ECO:0000313" key="5">
    <source>
        <dbReference type="EMBL" id="PVZ15218.1"/>
    </source>
</evidence>
<keyword evidence="2" id="KW-0472">Membrane</keyword>
<dbReference type="Proteomes" id="UP000245462">
    <property type="component" value="Unassembled WGS sequence"/>
</dbReference>
<dbReference type="Gene3D" id="2.40.170.20">
    <property type="entry name" value="TonB-dependent receptor, beta-barrel domain"/>
    <property type="match status" value="1"/>
</dbReference>
<organism evidence="5 6">
    <name type="scientific">Porphyromonas loveana</name>
    <dbReference type="NCBI Taxonomy" id="1884669"/>
    <lineage>
        <taxon>Bacteria</taxon>
        <taxon>Pseudomonadati</taxon>
        <taxon>Bacteroidota</taxon>
        <taxon>Bacteroidia</taxon>
        <taxon>Bacteroidales</taxon>
        <taxon>Porphyromonadaceae</taxon>
        <taxon>Porphyromonas</taxon>
    </lineage>
</organism>
<reference evidence="5 6" key="1">
    <citation type="submission" date="2018-04" db="EMBL/GenBank/DDBJ databases">
        <title>Genomic Encyclopedia of Type Strains, Phase IV (KMG-IV): sequencing the most valuable type-strain genomes for metagenomic binning, comparative biology and taxonomic classification.</title>
        <authorList>
            <person name="Goeker M."/>
        </authorList>
    </citation>
    <scope>NUCLEOTIDE SEQUENCE [LARGE SCALE GENOMIC DNA]</scope>
    <source>
        <strain evidence="5 6">DSM 28520</strain>
    </source>
</reference>
<accession>A0A2U1FST2</accession>
<evidence type="ECO:0000256" key="3">
    <source>
        <dbReference type="ARBA" id="ARBA00023237"/>
    </source>
</evidence>
<proteinExistence type="predicted"/>
<dbReference type="AlphaFoldDB" id="A0A2U1FST2"/>
<sequence length="603" mass="67672">MLRRTININDTNMKYPLYATVLMAFAFSSACFSAAAQSSHTPDKKRVDTLRRELTIVNDQTVEMERADPLPTVYRKQEPQLKPFKPEYNRRTFGFTPAATASGTNNLPPLSKSHDTNCPGYLNIGVGHTFNQRLDVGYHLLNTEEQQLNLFVSYLGIKSAFETEAYAGDRKERQMVAGIHYGQEGTLSLSTGLDYTNRYFNHYGRGQLLLINLLPPNTSDNNPIMDNSTHDVHAYFGAKTDFIDAKLDYRFFRSIPYMGDDPMHPLTEHTPEFSVAMKQSLSENLVLGVAGRVGGMFYSHDNEPTQTGPTTFTDKHIYYAEGTPTLTLAGGEKNFNWRIQAGAGVSAQFGAQSRLFFWPKLDAAFNFASSWRLYAEVFGGIRQNGLADVMREEMPYLMPNSIVLPTRNAITSRLGIAGSIANAVRLELYGNYSLLKGAAFYTPTLPAYNPSEVYQYNVSYLPLYADGSNWRAGAKAEYSYRDMLRFFLDASYGDWTLEKGIIPAMQPKLILKGEVAIRPISPLDIRLGYTQLNGRSRYEIGSNGLVAAPIKNAHLLTAHVSYNLKPNFGLYLKLDNVLTETSEVIGFYPVQPFHCFVGFNWTF</sequence>
<protein>
    <recommendedName>
        <fullName evidence="7">TonB dependent receptor</fullName>
    </recommendedName>
</protein>
<evidence type="ECO:0000256" key="1">
    <source>
        <dbReference type="ARBA" id="ARBA00004442"/>
    </source>
</evidence>
<keyword evidence="6" id="KW-1185">Reference proteome</keyword>
<dbReference type="GO" id="GO:0009279">
    <property type="term" value="C:cell outer membrane"/>
    <property type="evidence" value="ECO:0007669"/>
    <property type="project" value="UniProtKB-SubCell"/>
</dbReference>
<keyword evidence="4" id="KW-0732">Signal</keyword>
<dbReference type="SUPFAM" id="SSF56935">
    <property type="entry name" value="Porins"/>
    <property type="match status" value="1"/>
</dbReference>
<dbReference type="PROSITE" id="PS51257">
    <property type="entry name" value="PROKAR_LIPOPROTEIN"/>
    <property type="match status" value="1"/>
</dbReference>
<feature type="signal peptide" evidence="4">
    <location>
        <begin position="1"/>
        <end position="34"/>
    </location>
</feature>
<evidence type="ECO:0000256" key="4">
    <source>
        <dbReference type="SAM" id="SignalP"/>
    </source>
</evidence>
<keyword evidence="3" id="KW-0998">Cell outer membrane</keyword>
<gene>
    <name evidence="5" type="ORF">C7382_101151</name>
</gene>
<comment type="caution">
    <text evidence="5">The sequence shown here is derived from an EMBL/GenBank/DDBJ whole genome shotgun (WGS) entry which is preliminary data.</text>
</comment>
<feature type="chain" id="PRO_5015465146" description="TonB dependent receptor" evidence="4">
    <location>
        <begin position="35"/>
        <end position="603"/>
    </location>
</feature>
<comment type="subcellular location">
    <subcellularLocation>
        <location evidence="1">Cell outer membrane</location>
    </subcellularLocation>
</comment>
<evidence type="ECO:0000313" key="6">
    <source>
        <dbReference type="Proteomes" id="UP000245462"/>
    </source>
</evidence>
<evidence type="ECO:0000256" key="2">
    <source>
        <dbReference type="ARBA" id="ARBA00023136"/>
    </source>
</evidence>
<dbReference type="EMBL" id="QEKY01000001">
    <property type="protein sequence ID" value="PVZ15218.1"/>
    <property type="molecule type" value="Genomic_DNA"/>
</dbReference>